<keyword evidence="3" id="KW-1185">Reference proteome</keyword>
<accession>A0ABR4CJW5</accession>
<sequence length="320" mass="36088">MPAIPPVSSSSREAYVHTAEHLEKYEMTVIRSPHWMNIQMLAALFETQQYSACDRAIRAIMLDRTKVGKHIDEFESHYISEYYNGQYLLLLSACCDDEDKQGRMLAFQALNVLRHAVQKESKSPRSQELLETLVFIAVVLILYFGGVEKQVEEPTDFLKVETKKLLRSKSAKELGLEALMIHYALIVELRRVAIEAGKDVMSCMRPSHTLETAAKVPKIVLQRPSEDITPGIYDVQRQTDKKRPSPSAGQPGSDSPPKRHQPSPLDKLLVENQASGVYRPQTLNKDSGFVIGIEEIDLGATEEHVLSLDMEGRLDIIMQD</sequence>
<gene>
    <name evidence="2" type="ORF">VTL71DRAFT_13241</name>
</gene>
<proteinExistence type="predicted"/>
<evidence type="ECO:0000313" key="2">
    <source>
        <dbReference type="EMBL" id="KAL2070215.1"/>
    </source>
</evidence>
<reference evidence="2 3" key="1">
    <citation type="journal article" date="2024" name="Commun. Biol.">
        <title>Comparative genomic analysis of thermophilic fungi reveals convergent evolutionary adaptations and gene losses.</title>
        <authorList>
            <person name="Steindorff A.S."/>
            <person name="Aguilar-Pontes M.V."/>
            <person name="Robinson A.J."/>
            <person name="Andreopoulos B."/>
            <person name="LaButti K."/>
            <person name="Kuo A."/>
            <person name="Mondo S."/>
            <person name="Riley R."/>
            <person name="Otillar R."/>
            <person name="Haridas S."/>
            <person name="Lipzen A."/>
            <person name="Grimwood J."/>
            <person name="Schmutz J."/>
            <person name="Clum A."/>
            <person name="Reid I.D."/>
            <person name="Moisan M.C."/>
            <person name="Butler G."/>
            <person name="Nguyen T.T.M."/>
            <person name="Dewar K."/>
            <person name="Conant G."/>
            <person name="Drula E."/>
            <person name="Henrissat B."/>
            <person name="Hansel C."/>
            <person name="Singer S."/>
            <person name="Hutchinson M.I."/>
            <person name="de Vries R.P."/>
            <person name="Natvig D.O."/>
            <person name="Powell A.J."/>
            <person name="Tsang A."/>
            <person name="Grigoriev I.V."/>
        </authorList>
    </citation>
    <scope>NUCLEOTIDE SEQUENCE [LARGE SCALE GENOMIC DNA]</scope>
    <source>
        <strain evidence="2 3">CBS 494.80</strain>
    </source>
</reference>
<organism evidence="2 3">
    <name type="scientific">Oculimacula yallundae</name>
    <dbReference type="NCBI Taxonomy" id="86028"/>
    <lineage>
        <taxon>Eukaryota</taxon>
        <taxon>Fungi</taxon>
        <taxon>Dikarya</taxon>
        <taxon>Ascomycota</taxon>
        <taxon>Pezizomycotina</taxon>
        <taxon>Leotiomycetes</taxon>
        <taxon>Helotiales</taxon>
        <taxon>Ploettnerulaceae</taxon>
        <taxon>Oculimacula</taxon>
    </lineage>
</organism>
<dbReference type="EMBL" id="JAZHXI010000006">
    <property type="protein sequence ID" value="KAL2070215.1"/>
    <property type="molecule type" value="Genomic_DNA"/>
</dbReference>
<evidence type="ECO:0000256" key="1">
    <source>
        <dbReference type="SAM" id="MobiDB-lite"/>
    </source>
</evidence>
<protein>
    <submittedName>
        <fullName evidence="2">Uncharacterized protein</fullName>
    </submittedName>
</protein>
<evidence type="ECO:0000313" key="3">
    <source>
        <dbReference type="Proteomes" id="UP001595075"/>
    </source>
</evidence>
<feature type="region of interest" description="Disordered" evidence="1">
    <location>
        <begin position="236"/>
        <end position="264"/>
    </location>
</feature>
<dbReference type="Proteomes" id="UP001595075">
    <property type="component" value="Unassembled WGS sequence"/>
</dbReference>
<comment type="caution">
    <text evidence="2">The sequence shown here is derived from an EMBL/GenBank/DDBJ whole genome shotgun (WGS) entry which is preliminary data.</text>
</comment>
<name>A0ABR4CJW5_9HELO</name>